<comment type="caution">
    <text evidence="4">The sequence shown here is derived from an EMBL/GenBank/DDBJ whole genome shotgun (WGS) entry which is preliminary data.</text>
</comment>
<dbReference type="InterPro" id="IPR029069">
    <property type="entry name" value="HotDog_dom_sf"/>
</dbReference>
<dbReference type="AlphaFoldDB" id="A0A328CB61"/>
<name>A0A328CB61_9DELT</name>
<dbReference type="CDD" id="cd03443">
    <property type="entry name" value="PaaI_thioesterase"/>
    <property type="match status" value="1"/>
</dbReference>
<organism evidence="4 5">
    <name type="scientific">Lujinxingia litoralis</name>
    <dbReference type="NCBI Taxonomy" id="2211119"/>
    <lineage>
        <taxon>Bacteria</taxon>
        <taxon>Deltaproteobacteria</taxon>
        <taxon>Bradymonadales</taxon>
        <taxon>Lujinxingiaceae</taxon>
        <taxon>Lujinxingia</taxon>
    </lineage>
</organism>
<evidence type="ECO:0000259" key="3">
    <source>
        <dbReference type="Pfam" id="PF03061"/>
    </source>
</evidence>
<protein>
    <recommendedName>
        <fullName evidence="3">Thioesterase domain-containing protein</fullName>
    </recommendedName>
</protein>
<keyword evidence="2" id="KW-0378">Hydrolase</keyword>
<evidence type="ECO:0000313" key="4">
    <source>
        <dbReference type="EMBL" id="RAL24780.1"/>
    </source>
</evidence>
<evidence type="ECO:0000256" key="2">
    <source>
        <dbReference type="ARBA" id="ARBA00022801"/>
    </source>
</evidence>
<dbReference type="GO" id="GO:0005829">
    <property type="term" value="C:cytosol"/>
    <property type="evidence" value="ECO:0007669"/>
    <property type="project" value="TreeGrafter"/>
</dbReference>
<dbReference type="InterPro" id="IPR006683">
    <property type="entry name" value="Thioestr_dom"/>
</dbReference>
<evidence type="ECO:0000256" key="1">
    <source>
        <dbReference type="ARBA" id="ARBA00008324"/>
    </source>
</evidence>
<dbReference type="InterPro" id="IPR003736">
    <property type="entry name" value="PAAI_dom"/>
</dbReference>
<evidence type="ECO:0000313" key="5">
    <source>
        <dbReference type="Proteomes" id="UP000249169"/>
    </source>
</evidence>
<gene>
    <name evidence="4" type="ORF">DL240_00795</name>
</gene>
<keyword evidence="5" id="KW-1185">Reference proteome</keyword>
<dbReference type="PANTHER" id="PTHR43240:SF5">
    <property type="entry name" value="1,4-DIHYDROXY-2-NAPHTHOYL-COA THIOESTERASE 1"/>
    <property type="match status" value="1"/>
</dbReference>
<dbReference type="PANTHER" id="PTHR43240">
    <property type="entry name" value="1,4-DIHYDROXY-2-NAPHTHOYL-COA THIOESTERASE 1"/>
    <property type="match status" value="1"/>
</dbReference>
<comment type="similarity">
    <text evidence="1">Belongs to the thioesterase PaaI family.</text>
</comment>
<sequence>MWRRCAAFLTRVSMAKAEVLRRFTEEESSEALWLEMWDELSAGTALEVHGVELVSVDDDTIVLSMPMGPHALQPFGLLHGGVSMLLGESAASMHAGWKVDVRERVPVGIEISGSHMRSATEGMILVRGRVLRRSRMLIHHEVVIEQAESGKTLSVIRVTNLYKQLG</sequence>
<dbReference type="Pfam" id="PF03061">
    <property type="entry name" value="4HBT"/>
    <property type="match status" value="1"/>
</dbReference>
<dbReference type="Proteomes" id="UP000249169">
    <property type="component" value="Unassembled WGS sequence"/>
</dbReference>
<reference evidence="4 5" key="1">
    <citation type="submission" date="2018-05" db="EMBL/GenBank/DDBJ databases">
        <title>Lujinxingia marina gen. nov. sp. nov., a new facultative anaerobic member of the class Deltaproteobacteria, and proposal of Lujinxingaceae fam. nov.</title>
        <authorList>
            <person name="Li C.-M."/>
        </authorList>
    </citation>
    <scope>NUCLEOTIDE SEQUENCE [LARGE SCALE GENOMIC DNA]</scope>
    <source>
        <strain evidence="4 5">B210</strain>
    </source>
</reference>
<dbReference type="NCBIfam" id="TIGR00369">
    <property type="entry name" value="unchar_dom_1"/>
    <property type="match status" value="1"/>
</dbReference>
<dbReference type="GO" id="GO:0061522">
    <property type="term" value="F:1,4-dihydroxy-2-naphthoyl-CoA thioesterase activity"/>
    <property type="evidence" value="ECO:0007669"/>
    <property type="project" value="TreeGrafter"/>
</dbReference>
<dbReference type="Gene3D" id="3.10.129.10">
    <property type="entry name" value="Hotdog Thioesterase"/>
    <property type="match status" value="1"/>
</dbReference>
<accession>A0A328CB61</accession>
<dbReference type="SUPFAM" id="SSF54637">
    <property type="entry name" value="Thioesterase/thiol ester dehydrase-isomerase"/>
    <property type="match status" value="1"/>
</dbReference>
<feature type="domain" description="Thioesterase" evidence="3">
    <location>
        <begin position="75"/>
        <end position="149"/>
    </location>
</feature>
<proteinExistence type="inferred from homology"/>
<dbReference type="EMBL" id="QHKO01000001">
    <property type="protein sequence ID" value="RAL24780.1"/>
    <property type="molecule type" value="Genomic_DNA"/>
</dbReference>